<dbReference type="Gene3D" id="3.30.70.270">
    <property type="match status" value="1"/>
</dbReference>
<feature type="compositionally biased region" description="Basic and acidic residues" evidence="3">
    <location>
        <begin position="1"/>
        <end position="25"/>
    </location>
</feature>
<keyword evidence="6" id="KW-1185">Reference proteome</keyword>
<proteinExistence type="inferred from homology"/>
<comment type="similarity">
    <text evidence="1">Belongs to the DNA polymerase type-Y family.</text>
</comment>
<gene>
    <name evidence="5" type="ORF">Uis1B_1883</name>
</gene>
<accession>A0A2N5J7X3</accession>
<feature type="region of interest" description="Disordered" evidence="3">
    <location>
        <begin position="1"/>
        <end position="40"/>
    </location>
</feature>
<name>A0A2N5J7X3_9BIFI</name>
<feature type="region of interest" description="Disordered" evidence="3">
    <location>
        <begin position="502"/>
        <end position="541"/>
    </location>
</feature>
<dbReference type="GO" id="GO:0009432">
    <property type="term" value="P:SOS response"/>
    <property type="evidence" value="ECO:0007669"/>
    <property type="project" value="TreeGrafter"/>
</dbReference>
<dbReference type="Proteomes" id="UP000235050">
    <property type="component" value="Unassembled WGS sequence"/>
</dbReference>
<evidence type="ECO:0000313" key="6">
    <source>
        <dbReference type="Proteomes" id="UP000235050"/>
    </source>
</evidence>
<dbReference type="Gene3D" id="3.40.1170.60">
    <property type="match status" value="1"/>
</dbReference>
<dbReference type="InterPro" id="IPR043502">
    <property type="entry name" value="DNA/RNA_pol_sf"/>
</dbReference>
<protein>
    <submittedName>
        <fullName evidence="5">Type VI secretion protein ImpB</fullName>
    </submittedName>
</protein>
<dbReference type="SUPFAM" id="SSF56672">
    <property type="entry name" value="DNA/RNA polymerases"/>
    <property type="match status" value="1"/>
</dbReference>
<evidence type="ECO:0000256" key="1">
    <source>
        <dbReference type="ARBA" id="ARBA00010945"/>
    </source>
</evidence>
<evidence type="ECO:0000256" key="3">
    <source>
        <dbReference type="SAM" id="MobiDB-lite"/>
    </source>
</evidence>
<dbReference type="PANTHER" id="PTHR11076">
    <property type="entry name" value="DNA REPAIR POLYMERASE UMUC / TRANSFERASE FAMILY MEMBER"/>
    <property type="match status" value="1"/>
</dbReference>
<feature type="compositionally biased region" description="Basic and acidic residues" evidence="3">
    <location>
        <begin position="522"/>
        <end position="541"/>
    </location>
</feature>
<dbReference type="AlphaFoldDB" id="A0A2N5J7X3"/>
<comment type="caution">
    <text evidence="5">The sequence shown here is derived from an EMBL/GenBank/DDBJ whole genome shotgun (WGS) entry which is preliminary data.</text>
</comment>
<evidence type="ECO:0000313" key="5">
    <source>
        <dbReference type="EMBL" id="PLS30291.1"/>
    </source>
</evidence>
<evidence type="ECO:0000256" key="2">
    <source>
        <dbReference type="ARBA" id="ARBA00025589"/>
    </source>
</evidence>
<dbReference type="GO" id="GO:0042276">
    <property type="term" value="P:error-prone translesion synthesis"/>
    <property type="evidence" value="ECO:0007669"/>
    <property type="project" value="TreeGrafter"/>
</dbReference>
<dbReference type="GO" id="GO:0006281">
    <property type="term" value="P:DNA repair"/>
    <property type="evidence" value="ECO:0007669"/>
    <property type="project" value="InterPro"/>
</dbReference>
<organism evidence="5 6">
    <name type="scientific">Bifidobacterium margollesii</name>
    <dbReference type="NCBI Taxonomy" id="2020964"/>
    <lineage>
        <taxon>Bacteria</taxon>
        <taxon>Bacillati</taxon>
        <taxon>Actinomycetota</taxon>
        <taxon>Actinomycetes</taxon>
        <taxon>Bifidobacteriales</taxon>
        <taxon>Bifidobacteriaceae</taxon>
        <taxon>Bifidobacterium</taxon>
    </lineage>
</organism>
<dbReference type="InterPro" id="IPR043128">
    <property type="entry name" value="Rev_trsase/Diguanyl_cyclase"/>
</dbReference>
<dbReference type="Gene3D" id="1.10.150.20">
    <property type="entry name" value="5' to 3' exonuclease, C-terminal subdomain"/>
    <property type="match status" value="1"/>
</dbReference>
<dbReference type="EMBL" id="NMWU01000036">
    <property type="protein sequence ID" value="PLS30291.1"/>
    <property type="molecule type" value="Genomic_DNA"/>
</dbReference>
<sequence>MQRDEGGGRSQTEDRATDRATDRPTGRITDQTTGRTENGERHRTYIAIDLKSFYASVECVERGLDPLRTNLVVADRSRTSKTICLAVSPSLKAYGLPGRARLFEVEHTMSLVNAERRLRAPGRRFSGESFDADELAANPSLGAAFIAAKPRMSHYLHCSAKIYEIYLKYASDEDIHVYSIDEVFIDATGYLRALGMNGHDMARTIVRDIYRTTGITATAGVGTNLYLAKVAMDVVAKHIPADADGVRVAELDERSYRRLLWSHRPLTDFWRVGRGYARKLERQGLMTMGDIARCSLGRASDYHNEDLLYRMFGVNAELLIDHAWGWEPCTIADIKRYRPAERSISSGQVLTGPADSRTGRLIVREMADDLALELVEKSMLTDRLILTVGYDAGSLDPARLDSCATDAEREAAKAAAREYSGEVTVDRYGRRVPKPASGSVEINGFTMSSTRIRNAMTNLYDRIVNPLLQVRRLTVVAGNLHTQREIDAERRYEQPDLFTISQEKATETEDSDTGKTGITADTNHDSTHADGAKDSAKERRVQETLVNVKRRFGRNAVIKGMNLEQGATGVQRHTQIGGHAA</sequence>
<dbReference type="InterPro" id="IPR001126">
    <property type="entry name" value="UmuC"/>
</dbReference>
<dbReference type="InterPro" id="IPR050116">
    <property type="entry name" value="DNA_polymerase-Y"/>
</dbReference>
<dbReference type="GO" id="GO:0005829">
    <property type="term" value="C:cytosol"/>
    <property type="evidence" value="ECO:0007669"/>
    <property type="project" value="TreeGrafter"/>
</dbReference>
<evidence type="ECO:0000259" key="4">
    <source>
        <dbReference type="PROSITE" id="PS50173"/>
    </source>
</evidence>
<reference evidence="5 6" key="1">
    <citation type="submission" date="2017-07" db="EMBL/GenBank/DDBJ databases">
        <title>Bifidobacterium novel species.</title>
        <authorList>
            <person name="Lugli G.A."/>
            <person name="Milani C."/>
            <person name="Duranti S."/>
            <person name="Mangifesta M."/>
        </authorList>
    </citation>
    <scope>NUCLEOTIDE SEQUENCE [LARGE SCALE GENOMIC DNA]</scope>
    <source>
        <strain evidence="6">Uis1B</strain>
    </source>
</reference>
<dbReference type="Pfam" id="PF00817">
    <property type="entry name" value="IMS"/>
    <property type="match status" value="1"/>
</dbReference>
<dbReference type="OrthoDB" id="9808813at2"/>
<dbReference type="GO" id="GO:0003887">
    <property type="term" value="F:DNA-directed DNA polymerase activity"/>
    <property type="evidence" value="ECO:0007669"/>
    <property type="project" value="TreeGrafter"/>
</dbReference>
<dbReference type="PROSITE" id="PS50173">
    <property type="entry name" value="UMUC"/>
    <property type="match status" value="1"/>
</dbReference>
<comment type="function">
    <text evidence="2">Poorly processive, error-prone DNA polymerase involved in untargeted mutagenesis. Copies undamaged DNA at stalled replication forks, which arise in vivo from mismatched or misaligned primer ends. These misaligned primers can be extended by PolIV. Exhibits no 3'-5' exonuclease (proofreading) activity. May be involved in translesional synthesis, in conjunction with the beta clamp from PolIII.</text>
</comment>
<dbReference type="PANTHER" id="PTHR11076:SF35">
    <property type="entry name" value="DNA REPAIR PROTEIN HOMOLOG YOBH"/>
    <property type="match status" value="1"/>
</dbReference>
<feature type="domain" description="UmuC" evidence="4">
    <location>
        <begin position="45"/>
        <end position="273"/>
    </location>
</feature>
<dbReference type="GO" id="GO:0003684">
    <property type="term" value="F:damaged DNA binding"/>
    <property type="evidence" value="ECO:0007669"/>
    <property type="project" value="InterPro"/>
</dbReference>